<dbReference type="AlphaFoldDB" id="A0A2S7KQR5"/>
<keyword evidence="4" id="KW-1185">Reference proteome</keyword>
<organism evidence="3 4">
    <name type="scientific">Aureitalea marina</name>
    <dbReference type="NCBI Taxonomy" id="930804"/>
    <lineage>
        <taxon>Bacteria</taxon>
        <taxon>Pseudomonadati</taxon>
        <taxon>Bacteroidota</taxon>
        <taxon>Flavobacteriia</taxon>
        <taxon>Flavobacteriales</taxon>
        <taxon>Flavobacteriaceae</taxon>
        <taxon>Aureitalea</taxon>
    </lineage>
</organism>
<dbReference type="Gene3D" id="3.30.160.670">
    <property type="match status" value="1"/>
</dbReference>
<feature type="chain" id="PRO_5015627425" description="DUF4136 domain-containing protein" evidence="1">
    <location>
        <begin position="22"/>
        <end position="173"/>
    </location>
</feature>
<accession>A0A2S7KQR5</accession>
<proteinExistence type="predicted"/>
<comment type="caution">
    <text evidence="3">The sequence shown here is derived from an EMBL/GenBank/DDBJ whole genome shotgun (WGS) entry which is preliminary data.</text>
</comment>
<evidence type="ECO:0000313" key="3">
    <source>
        <dbReference type="EMBL" id="PQB04965.1"/>
    </source>
</evidence>
<sequence length="173" mass="19135">MRLLSLIFWAFCLLSCGSAAVVDYDRAADFGQLDSYDYYPQIDSGLTEFDNRRLIRAIDSVLETRGMSQSIRPEFLINFYTEDYVTESNTTIGVGIGGGSGNVGYGVSGGIPVGGNQIRQLLTVDIIDVRKDALIWQGVIAADLKTNSSPEKKEVYYRETITKLLADFPPKED</sequence>
<gene>
    <name evidence="3" type="ORF">BST85_08715</name>
</gene>
<dbReference type="RefSeq" id="WP_104812895.1">
    <property type="nucleotide sequence ID" value="NZ_MQUB01000001.1"/>
</dbReference>
<reference evidence="3 4" key="1">
    <citation type="submission" date="2016-11" db="EMBL/GenBank/DDBJ databases">
        <title>Trade-off between light-utilization and light-protection in marine flavobacteria.</title>
        <authorList>
            <person name="Kumagai Y."/>
        </authorList>
    </citation>
    <scope>NUCLEOTIDE SEQUENCE [LARGE SCALE GENOMIC DNA]</scope>
    <source>
        <strain evidence="3 4">NBRC 107741</strain>
    </source>
</reference>
<dbReference type="InterPro" id="IPR025411">
    <property type="entry name" value="DUF4136"/>
</dbReference>
<dbReference type="Pfam" id="PF13590">
    <property type="entry name" value="DUF4136"/>
    <property type="match status" value="1"/>
</dbReference>
<feature type="signal peptide" evidence="1">
    <location>
        <begin position="1"/>
        <end position="21"/>
    </location>
</feature>
<feature type="domain" description="DUF4136" evidence="2">
    <location>
        <begin position="21"/>
        <end position="170"/>
    </location>
</feature>
<dbReference type="OrthoDB" id="1430233at2"/>
<protein>
    <recommendedName>
        <fullName evidence="2">DUF4136 domain-containing protein</fullName>
    </recommendedName>
</protein>
<evidence type="ECO:0000259" key="2">
    <source>
        <dbReference type="Pfam" id="PF13590"/>
    </source>
</evidence>
<keyword evidence="1" id="KW-0732">Signal</keyword>
<evidence type="ECO:0000313" key="4">
    <source>
        <dbReference type="Proteomes" id="UP000239800"/>
    </source>
</evidence>
<name>A0A2S7KQR5_9FLAO</name>
<dbReference type="Proteomes" id="UP000239800">
    <property type="component" value="Unassembled WGS sequence"/>
</dbReference>
<dbReference type="EMBL" id="MQUB01000001">
    <property type="protein sequence ID" value="PQB04965.1"/>
    <property type="molecule type" value="Genomic_DNA"/>
</dbReference>
<evidence type="ECO:0000256" key="1">
    <source>
        <dbReference type="SAM" id="SignalP"/>
    </source>
</evidence>